<accession>A0A829HMG1</accession>
<dbReference type="Gene3D" id="3.40.50.850">
    <property type="entry name" value="Isochorismatase-like"/>
    <property type="match status" value="1"/>
</dbReference>
<keyword evidence="2" id="KW-0662">Pyridine nucleotide biosynthesis</keyword>
<evidence type="ECO:0000256" key="2">
    <source>
        <dbReference type="ARBA" id="ARBA00022642"/>
    </source>
</evidence>
<evidence type="ECO:0000259" key="9">
    <source>
        <dbReference type="Pfam" id="PF00857"/>
    </source>
</evidence>
<dbReference type="GO" id="GO:0008936">
    <property type="term" value="F:nicotinamidase activity"/>
    <property type="evidence" value="ECO:0007669"/>
    <property type="project" value="UniProtKB-EC"/>
</dbReference>
<feature type="domain" description="Isochorismatase-like" evidence="9">
    <location>
        <begin position="35"/>
        <end position="223"/>
    </location>
</feature>
<keyword evidence="4" id="KW-0378">Hydrolase</keyword>
<dbReference type="Proteomes" id="UP000014523">
    <property type="component" value="Unassembled WGS sequence"/>
</dbReference>
<evidence type="ECO:0000256" key="1">
    <source>
        <dbReference type="ARBA" id="ARBA00006336"/>
    </source>
</evidence>
<evidence type="ECO:0000313" key="11">
    <source>
        <dbReference type="Proteomes" id="UP000014523"/>
    </source>
</evidence>
<gene>
    <name evidence="10" type="ORF">F957_00111</name>
</gene>
<dbReference type="AlphaFoldDB" id="A0A829HMG1"/>
<evidence type="ECO:0000313" key="10">
    <source>
        <dbReference type="EMBL" id="EPF94525.1"/>
    </source>
</evidence>
<reference evidence="10 11" key="1">
    <citation type="submission" date="2013-06" db="EMBL/GenBank/DDBJ databases">
        <title>The Genome Sequence of Acinetobacter gyllenbergii CIP 110306.</title>
        <authorList>
            <consortium name="The Broad Institute Genome Sequencing Platform"/>
            <consortium name="The Broad Institute Genome Sequencing Center for Infectious Disease"/>
            <person name="Cerqueira G."/>
            <person name="Feldgarden M."/>
            <person name="Courvalin P."/>
            <person name="Perichon B."/>
            <person name="Grillot-Courvalin C."/>
            <person name="Clermont D."/>
            <person name="Rocha E."/>
            <person name="Yoon E.-J."/>
            <person name="Nemec A."/>
            <person name="Young S.K."/>
            <person name="Zeng Q."/>
            <person name="Gargeya S."/>
            <person name="Fitzgerald M."/>
            <person name="Abouelleil A."/>
            <person name="Alvarado L."/>
            <person name="Berlin A.M."/>
            <person name="Chapman S.B."/>
            <person name="Dewar J."/>
            <person name="Goldberg J."/>
            <person name="Griggs A."/>
            <person name="Gujja S."/>
            <person name="Hansen M."/>
            <person name="Howarth C."/>
            <person name="Imamovic A."/>
            <person name="Larimer J."/>
            <person name="McCowan C."/>
            <person name="Murphy C."/>
            <person name="Pearson M."/>
            <person name="Priest M."/>
            <person name="Roberts A."/>
            <person name="Saif S."/>
            <person name="Shea T."/>
            <person name="Sykes S."/>
            <person name="Wortman J."/>
            <person name="Nusbaum C."/>
            <person name="Birren B."/>
        </authorList>
    </citation>
    <scope>NUCLEOTIDE SEQUENCE [LARGE SCALE GENOMIC DNA]</scope>
    <source>
        <strain evidence="10 11">CIP 110306</strain>
    </source>
</reference>
<dbReference type="EMBL" id="ATGG01000002">
    <property type="protein sequence ID" value="EPF94525.1"/>
    <property type="molecule type" value="Genomic_DNA"/>
</dbReference>
<dbReference type="NCBIfam" id="NF008623">
    <property type="entry name" value="PRK11609.1"/>
    <property type="match status" value="1"/>
</dbReference>
<name>A0A829HMG1_9GAMM</name>
<proteinExistence type="inferred from homology"/>
<dbReference type="EC" id="3.5.1.19" evidence="6"/>
<dbReference type="GO" id="GO:0019363">
    <property type="term" value="P:pyridine nucleotide biosynthetic process"/>
    <property type="evidence" value="ECO:0007669"/>
    <property type="project" value="UniProtKB-KW"/>
</dbReference>
<dbReference type="Pfam" id="PF00857">
    <property type="entry name" value="Isochorismatase"/>
    <property type="match status" value="1"/>
</dbReference>
<dbReference type="CDD" id="cd01011">
    <property type="entry name" value="nicotinamidase"/>
    <property type="match status" value="1"/>
</dbReference>
<keyword evidence="11" id="KW-1185">Reference proteome</keyword>
<evidence type="ECO:0000256" key="4">
    <source>
        <dbReference type="ARBA" id="ARBA00022801"/>
    </source>
</evidence>
<dbReference type="SUPFAM" id="SSF52499">
    <property type="entry name" value="Isochorismatase-like hydrolases"/>
    <property type="match status" value="1"/>
</dbReference>
<dbReference type="PANTHER" id="PTHR11080:SF2">
    <property type="entry name" value="LD05707P"/>
    <property type="match status" value="1"/>
</dbReference>
<sequence length="237" mass="26329">MKSWAMASQTTIGSVWCSKKRSRLNIEMQIDSKHSALIVVDVQNGFTPGGNLAVTDADQIIPVINQLAHQFETVVLTQDWHPDQHISFADNHAHKAPFETIELPYGTQVLWPKHCVQGTQDAEFHPDLDIPTAQLIIRKGFHVNIDSYSAFMEADRKTPTGLKGYLQEHQIDTVYIVGIATDFCVAWTALDAAQMGFKTFVIEDACKAIDLNGSLHSAWQSMLEQGVQRIQSAAILA</sequence>
<dbReference type="GO" id="GO:0046872">
    <property type="term" value="F:metal ion binding"/>
    <property type="evidence" value="ECO:0007669"/>
    <property type="project" value="UniProtKB-KW"/>
</dbReference>
<evidence type="ECO:0000256" key="5">
    <source>
        <dbReference type="ARBA" id="ARBA00037900"/>
    </source>
</evidence>
<dbReference type="InterPro" id="IPR052347">
    <property type="entry name" value="Isochorismatase_Nicotinamidase"/>
</dbReference>
<evidence type="ECO:0000256" key="8">
    <source>
        <dbReference type="ARBA" id="ARBA00072277"/>
    </source>
</evidence>
<evidence type="ECO:0000256" key="6">
    <source>
        <dbReference type="ARBA" id="ARBA00039017"/>
    </source>
</evidence>
<comment type="pathway">
    <text evidence="5">Cofactor biosynthesis; nicotinate biosynthesis; nicotinate from nicotinamide: step 1/1.</text>
</comment>
<dbReference type="InterPro" id="IPR036380">
    <property type="entry name" value="Isochorismatase-like_sf"/>
</dbReference>
<dbReference type="PANTHER" id="PTHR11080">
    <property type="entry name" value="PYRAZINAMIDASE/NICOTINAMIDASE"/>
    <property type="match status" value="1"/>
</dbReference>
<comment type="caution">
    <text evidence="10">The sequence shown here is derived from an EMBL/GenBank/DDBJ whole genome shotgun (WGS) entry which is preliminary data.</text>
</comment>
<keyword evidence="3" id="KW-0479">Metal-binding</keyword>
<comment type="similarity">
    <text evidence="1">Belongs to the isochorismatase family.</text>
</comment>
<evidence type="ECO:0000256" key="3">
    <source>
        <dbReference type="ARBA" id="ARBA00022723"/>
    </source>
</evidence>
<dbReference type="InterPro" id="IPR000868">
    <property type="entry name" value="Isochorismatase-like_dom"/>
</dbReference>
<protein>
    <recommendedName>
        <fullName evidence="8">Nicotinamidase</fullName>
        <ecNumber evidence="6">3.5.1.19</ecNumber>
    </recommendedName>
    <alternativeName>
        <fullName evidence="7">Nicotinamide deamidase</fullName>
    </alternativeName>
</protein>
<organism evidence="10 11">
    <name type="scientific">Acinetobacter gyllenbergii CIP 110306 = MTCC 11365</name>
    <dbReference type="NCBI Taxonomy" id="1217657"/>
    <lineage>
        <taxon>Bacteria</taxon>
        <taxon>Pseudomonadati</taxon>
        <taxon>Pseudomonadota</taxon>
        <taxon>Gammaproteobacteria</taxon>
        <taxon>Moraxellales</taxon>
        <taxon>Moraxellaceae</taxon>
        <taxon>Acinetobacter</taxon>
    </lineage>
</organism>
<dbReference type="FunFam" id="3.40.50.850:FF:000006">
    <property type="entry name" value="Bifunctional pyrazinamidase/nicotinamidase"/>
    <property type="match status" value="1"/>
</dbReference>
<evidence type="ECO:0000256" key="7">
    <source>
        <dbReference type="ARBA" id="ARBA00043224"/>
    </source>
</evidence>